<accession>A0A1S8BJ88</accession>
<evidence type="ECO:0000313" key="2">
    <source>
        <dbReference type="Proteomes" id="UP000190776"/>
    </source>
</evidence>
<sequence>MTSTLDEPIQLSFYPNANLSIATDVGKLSQDDTESYLGADRADLLFSAAAFAPYAPLHLIEVKSLTSNDTDVNDPVDALGGLTEAVRIAQRDLWGDIRIPYLEYLSEYDAQNPYAWVNVSDYELSVYESLVGMKITGLNNSQIGNTTVQVEASYPTLNVSSNWPLQYITILTQRRSVPSGST</sequence>
<dbReference type="Proteomes" id="UP000190776">
    <property type="component" value="Unassembled WGS sequence"/>
</dbReference>
<gene>
    <name evidence="1" type="ORF">BK809_0007623</name>
</gene>
<dbReference type="AlphaFoldDB" id="A0A1S8BJ88"/>
<protein>
    <submittedName>
        <fullName evidence="1">Uncharacterized protein</fullName>
    </submittedName>
</protein>
<dbReference type="OrthoDB" id="3793479at2759"/>
<comment type="caution">
    <text evidence="1">The sequence shown here is derived from an EMBL/GenBank/DDBJ whole genome shotgun (WGS) entry which is preliminary data.</text>
</comment>
<dbReference type="EMBL" id="MSZU01000076">
    <property type="protein sequence ID" value="OMP87536.1"/>
    <property type="molecule type" value="Genomic_DNA"/>
</dbReference>
<organism evidence="1 2">
    <name type="scientific">Diplodia seriata</name>
    <dbReference type="NCBI Taxonomy" id="420778"/>
    <lineage>
        <taxon>Eukaryota</taxon>
        <taxon>Fungi</taxon>
        <taxon>Dikarya</taxon>
        <taxon>Ascomycota</taxon>
        <taxon>Pezizomycotina</taxon>
        <taxon>Dothideomycetes</taxon>
        <taxon>Dothideomycetes incertae sedis</taxon>
        <taxon>Botryosphaeriales</taxon>
        <taxon>Botryosphaeriaceae</taxon>
        <taxon>Diplodia</taxon>
    </lineage>
</organism>
<name>A0A1S8BJ88_9PEZI</name>
<reference evidence="1 2" key="1">
    <citation type="submission" date="2017-01" db="EMBL/GenBank/DDBJ databases">
        <title>Draft genome sequence of Diplodia seriata F98.1, a fungal species involved in grapevine trunk diseases.</title>
        <authorList>
            <person name="Robert-Siegwald G."/>
            <person name="Vallet J."/>
            <person name="Abou-Mansour E."/>
            <person name="Xu J."/>
            <person name="Rey P."/>
            <person name="Bertsch C."/>
            <person name="Rego C."/>
            <person name="Larignon P."/>
            <person name="Fontaine F."/>
            <person name="Lebrun M.-H."/>
        </authorList>
    </citation>
    <scope>NUCLEOTIDE SEQUENCE [LARGE SCALE GENOMIC DNA]</scope>
    <source>
        <strain evidence="1 2">F98.1</strain>
    </source>
</reference>
<proteinExistence type="predicted"/>
<evidence type="ECO:0000313" key="1">
    <source>
        <dbReference type="EMBL" id="OMP87536.1"/>
    </source>
</evidence>